<feature type="compositionally biased region" description="Basic and acidic residues" evidence="1">
    <location>
        <begin position="869"/>
        <end position="883"/>
    </location>
</feature>
<evidence type="ECO:0000313" key="3">
    <source>
        <dbReference type="Proteomes" id="UP001470230"/>
    </source>
</evidence>
<dbReference type="SUPFAM" id="SSF52047">
    <property type="entry name" value="RNI-like"/>
    <property type="match status" value="1"/>
</dbReference>
<name>A0ABR2KFW3_9EUKA</name>
<dbReference type="Proteomes" id="UP001470230">
    <property type="component" value="Unassembled WGS sequence"/>
</dbReference>
<evidence type="ECO:0000313" key="2">
    <source>
        <dbReference type="EMBL" id="KAK8890005.1"/>
    </source>
</evidence>
<accession>A0ABR2KFW3</accession>
<feature type="compositionally biased region" description="Low complexity" evidence="1">
    <location>
        <begin position="948"/>
        <end position="960"/>
    </location>
</feature>
<feature type="region of interest" description="Disordered" evidence="1">
    <location>
        <begin position="749"/>
        <end position="996"/>
    </location>
</feature>
<proteinExistence type="predicted"/>
<dbReference type="PANTHER" id="PTHR48176">
    <property type="entry name" value="DDRGK DOMAIN-CONTAINING PROTEIN 1"/>
    <property type="match status" value="1"/>
</dbReference>
<organism evidence="2 3">
    <name type="scientific">Tritrichomonas musculus</name>
    <dbReference type="NCBI Taxonomy" id="1915356"/>
    <lineage>
        <taxon>Eukaryota</taxon>
        <taxon>Metamonada</taxon>
        <taxon>Parabasalia</taxon>
        <taxon>Tritrichomonadida</taxon>
        <taxon>Tritrichomonadidae</taxon>
        <taxon>Tritrichomonas</taxon>
    </lineage>
</organism>
<feature type="compositionally biased region" description="Basic and acidic residues" evidence="1">
    <location>
        <begin position="766"/>
        <end position="775"/>
    </location>
</feature>
<feature type="compositionally biased region" description="Low complexity" evidence="1">
    <location>
        <begin position="781"/>
        <end position="795"/>
    </location>
</feature>
<evidence type="ECO:0000256" key="1">
    <source>
        <dbReference type="SAM" id="MobiDB-lite"/>
    </source>
</evidence>
<dbReference type="Gene3D" id="3.80.10.10">
    <property type="entry name" value="Ribonuclease Inhibitor"/>
    <property type="match status" value="1"/>
</dbReference>
<feature type="compositionally biased region" description="Basic residues" evidence="1">
    <location>
        <begin position="986"/>
        <end position="996"/>
    </location>
</feature>
<feature type="region of interest" description="Disordered" evidence="1">
    <location>
        <begin position="644"/>
        <end position="663"/>
    </location>
</feature>
<feature type="compositionally biased region" description="Low complexity" evidence="1">
    <location>
        <begin position="832"/>
        <end position="842"/>
    </location>
</feature>
<reference evidence="2 3" key="1">
    <citation type="submission" date="2024-04" db="EMBL/GenBank/DDBJ databases">
        <title>Tritrichomonas musculus Genome.</title>
        <authorList>
            <person name="Alves-Ferreira E."/>
            <person name="Grigg M."/>
            <person name="Lorenzi H."/>
            <person name="Galac M."/>
        </authorList>
    </citation>
    <scope>NUCLEOTIDE SEQUENCE [LARGE SCALE GENOMIC DNA]</scope>
    <source>
        <strain evidence="2 3">EAF2021</strain>
    </source>
</reference>
<gene>
    <name evidence="2" type="ORF">M9Y10_034764</name>
</gene>
<dbReference type="InterPro" id="IPR032675">
    <property type="entry name" value="LRR_dom_sf"/>
</dbReference>
<protein>
    <recommendedName>
        <fullName evidence="4">Leucine Rich Repeat family protein</fullName>
    </recommendedName>
</protein>
<evidence type="ECO:0008006" key="4">
    <source>
        <dbReference type="Google" id="ProtNLM"/>
    </source>
</evidence>
<keyword evidence="3" id="KW-1185">Reference proteome</keyword>
<comment type="caution">
    <text evidence="2">The sequence shown here is derived from an EMBL/GenBank/DDBJ whole genome shotgun (WGS) entry which is preliminary data.</text>
</comment>
<dbReference type="InterPro" id="IPR050899">
    <property type="entry name" value="DDRGK_domain-containing"/>
</dbReference>
<dbReference type="PANTHER" id="PTHR48176:SF1">
    <property type="entry name" value="DDRGK DOMAIN-CONTAINING PROTEIN 1"/>
    <property type="match status" value="1"/>
</dbReference>
<dbReference type="EMBL" id="JAPFFF010000005">
    <property type="protein sequence ID" value="KAK8890005.1"/>
    <property type="molecule type" value="Genomic_DNA"/>
</dbReference>
<sequence>MNPAIQSAIEAVNLRNEPAIYYATVNSANIFRTSLIIVISDSHIFVFNLNGKAKQILSFYEMVGMKVEENTITFKFPKTEYSIYAPDPNSIVDCVFDVLKHVLTQNEQHKLIITNFRVERQKNNGLSALFRLKEIYKNPNLDNFKLMETILMCCQPCVSINQFEDQANFLPHFINILPFCPYIKSVLFTQIDGIDNYEYLIQLSQNELYLKHILIQGPATSKFSEFIRILQAVKNSELFGIGFTDSNLSPDHLNLIGGLIKICGLKSVEFHNAIQSDVLISFYNTFLSSGIFDSIYMMNFSGTKNLNLSQLLPKITPVKILCLANCDLEIYDVLTQISVLSNLKVLDISKNHCSNGINTDDIITFPKSLHTINVNSTDFGPNCVVPLLKFLFAHFETGLKLSIASIAPPESLEWNTIFSYINRCTYRSLVALTWDNNVVHPRLFTFLLKNPYFKSLSLNSCVGRGAATDVMASISLFIQSCKTLTNLSLRGDSSNYIGTNLETLFTYIPESESLETLDLTYSRCGDAGYNQVTSFLNKCSKLKTIVIDGMRPKSAEPVFNLGKLYARIRKDVKVSYPYNDIEKLYSDGVLTKRGLVHMRHHFEIDEGSNSYFLRPFRVYRYFLFDEFPYYLQDDEIKELDETGPIIDEVPPPLPENDSPSQQNTRTEILDFGASNNNASNSRRRNFNYSYAMTPNPQASVWSRETDFAKTLPVGALSAPVSPVDGADAFGDYYRRAGIFDEPIKRVRSPRNFSESRQQVLRPKVNLIKDPDEERSRRKKNSSSTRSRSATSTPKKSNPPRSSRNRPAINDEENENEGNETRKRTSNRKIRSSQRQQQPLSQRRTQREENNDDNDEEIVERPPRSPKRSQRAEPTSKRSKRDQNEKDDENEEELDRKKSKRTATQNSRRSRTPTTSTRKSKKIFDGDDDEAEVRRTPTSKRKRVAQTPNSSSRRNVNNNNSSRRRQKQNDLSDDDNENQVQTTSAKKSTRRRVQKNV</sequence>